<dbReference type="SUPFAM" id="SSF56801">
    <property type="entry name" value="Acetyl-CoA synthetase-like"/>
    <property type="match status" value="1"/>
</dbReference>
<dbReference type="AlphaFoldDB" id="A0A098G3H9"/>
<evidence type="ECO:0000313" key="18">
    <source>
        <dbReference type="Proteomes" id="UP000032430"/>
    </source>
</evidence>
<protein>
    <recommendedName>
        <fullName evidence="13">Long-chain-fatty-acid--CoA ligase</fullName>
        <ecNumber evidence="12">6.2.1.3</ecNumber>
    </recommendedName>
    <alternativeName>
        <fullName evidence="14">Long-chain acyl-CoA synthetase</fullName>
    </alternativeName>
</protein>
<evidence type="ECO:0000256" key="5">
    <source>
        <dbReference type="ARBA" id="ARBA00022598"/>
    </source>
</evidence>
<feature type="domain" description="AMP-binding enzyme C-terminal" evidence="16">
    <location>
        <begin position="470"/>
        <end position="544"/>
    </location>
</feature>
<dbReference type="FunFam" id="3.30.300.30:FF:000006">
    <property type="entry name" value="Long-chain-fatty-acid--CoA ligase FadD"/>
    <property type="match status" value="1"/>
</dbReference>
<evidence type="ECO:0000256" key="2">
    <source>
        <dbReference type="ARBA" id="ARBA00004170"/>
    </source>
</evidence>
<evidence type="ECO:0000256" key="9">
    <source>
        <dbReference type="ARBA" id="ARBA00022842"/>
    </source>
</evidence>
<evidence type="ECO:0000313" key="17">
    <source>
        <dbReference type="EMBL" id="CEG57023.1"/>
    </source>
</evidence>
<evidence type="ECO:0000256" key="3">
    <source>
        <dbReference type="ARBA" id="ARBA00005005"/>
    </source>
</evidence>
<keyword evidence="11" id="KW-0472">Membrane</keyword>
<keyword evidence="9" id="KW-0460">Magnesium</keyword>
<dbReference type="PROSITE" id="PS00455">
    <property type="entry name" value="AMP_BINDING"/>
    <property type="match status" value="1"/>
</dbReference>
<dbReference type="PANTHER" id="PTHR43767:SF8">
    <property type="entry name" value="LONG-CHAIN-FATTY-ACID--COA LIGASE"/>
    <property type="match status" value="1"/>
</dbReference>
<dbReference type="GO" id="GO:0005524">
    <property type="term" value="F:ATP binding"/>
    <property type="evidence" value="ECO:0007669"/>
    <property type="project" value="UniProtKB-KW"/>
</dbReference>
<proteinExistence type="inferred from homology"/>
<dbReference type="KEGG" id="lfa:LFA_1614"/>
<keyword evidence="5 17" id="KW-0436">Ligase</keyword>
<dbReference type="GO" id="GO:0004467">
    <property type="term" value="F:long-chain fatty acid-CoA ligase activity"/>
    <property type="evidence" value="ECO:0007669"/>
    <property type="project" value="UniProtKB-EC"/>
</dbReference>
<dbReference type="OrthoDB" id="9803968at2"/>
<dbReference type="Gene3D" id="3.40.50.980">
    <property type="match status" value="2"/>
</dbReference>
<keyword evidence="10" id="KW-0443">Lipid metabolism</keyword>
<dbReference type="EMBL" id="LN614827">
    <property type="protein sequence ID" value="CEG57023.1"/>
    <property type="molecule type" value="Genomic_DNA"/>
</dbReference>
<evidence type="ECO:0000256" key="14">
    <source>
        <dbReference type="ARBA" id="ARBA00042773"/>
    </source>
</evidence>
<reference evidence="18" key="1">
    <citation type="submission" date="2014-09" db="EMBL/GenBank/DDBJ databases">
        <authorList>
            <person name="Gomez-Valero L."/>
        </authorList>
    </citation>
    <scope>NUCLEOTIDE SEQUENCE [LARGE SCALE GENOMIC DNA]</scope>
    <source>
        <strain evidence="18">ATCC700992</strain>
    </source>
</reference>
<dbReference type="InterPro" id="IPR000873">
    <property type="entry name" value="AMP-dep_synth/lig_dom"/>
</dbReference>
<evidence type="ECO:0000259" key="16">
    <source>
        <dbReference type="Pfam" id="PF13193"/>
    </source>
</evidence>
<name>A0A098G3H9_9GAMM</name>
<feature type="domain" description="AMP-dependent synthetase/ligase" evidence="15">
    <location>
        <begin position="29"/>
        <end position="419"/>
    </location>
</feature>
<comment type="subcellular location">
    <subcellularLocation>
        <location evidence="2">Membrane</location>
        <topology evidence="2">Peripheral membrane protein</topology>
    </subcellularLocation>
</comment>
<keyword evidence="8" id="KW-0067">ATP-binding</keyword>
<comment type="similarity">
    <text evidence="4">Belongs to the ATP-dependent AMP-binding enzyme family.</text>
</comment>
<dbReference type="PANTHER" id="PTHR43767">
    <property type="entry name" value="LONG-CHAIN-FATTY-ACID--COA LIGASE"/>
    <property type="match status" value="1"/>
</dbReference>
<dbReference type="STRING" id="1212491.LFA_1614"/>
<dbReference type="Pfam" id="PF00501">
    <property type="entry name" value="AMP-binding"/>
    <property type="match status" value="1"/>
</dbReference>
<evidence type="ECO:0000256" key="1">
    <source>
        <dbReference type="ARBA" id="ARBA00001946"/>
    </source>
</evidence>
<dbReference type="CDD" id="cd05936">
    <property type="entry name" value="FC-FACS_FadD_like"/>
    <property type="match status" value="1"/>
</dbReference>
<dbReference type="Proteomes" id="UP000032430">
    <property type="component" value="Chromosome I"/>
</dbReference>
<dbReference type="RefSeq" id="WP_045095595.1">
    <property type="nucleotide sequence ID" value="NZ_LN614827.1"/>
</dbReference>
<evidence type="ECO:0000256" key="12">
    <source>
        <dbReference type="ARBA" id="ARBA00026121"/>
    </source>
</evidence>
<dbReference type="InterPro" id="IPR050237">
    <property type="entry name" value="ATP-dep_AMP-bd_enzyme"/>
</dbReference>
<comment type="pathway">
    <text evidence="3">Lipid metabolism; fatty acid beta-oxidation.</text>
</comment>
<comment type="cofactor">
    <cofactor evidence="1">
        <name>Mg(2+)</name>
        <dbReference type="ChEBI" id="CHEBI:18420"/>
    </cofactor>
</comment>
<sequence>MDKRWFEQYQDGVPHEIDPSQYLSLISLFKESCSRYAQKIAYTNLGTNITYSKLDELTRNFAAYLQQLGLEKGARVAVMMPNLLQYPVSIFGILRGGYVVVNTNPLYTTDELIHQINDAGAEVIIVLANFAKTVEKALPSMPTIKHVIVTEIGDLFPRFKRMIVNFVVKHIKKMIPSFTIPHAVSYNYTLIEGKQAPLHQVELSHQDIAFLQYTGGTTGVAKGAMLTHGNLVANVLQAYSWIEPLGIDEHDIIVTALPLYHIFSLTANCLTFLKAGAQNILITNPRDIGHFIDEIKNTGFTAFTGVNTLYNALLNHPKFKEIDFSKLKLSLSGGMALQKSVSLRWREMTKSRVLEAYGLTETSPAATINPMYLEAYNGSIGLPLSSTDASIRDDDGNEVAIGTSGELCIKGPQVMAGYWKRPDETALVFTKDGFLRTGDIARMDEEGFIYLVDRKKDMIVVSGFNVYPNEVEQVIGMHPGVLEVGVVGVTDEESGERVKACIVKKDPNLTAEQIIAHCREHLTAYKVPKIVEFFDELPKTNVGKILRRSLKDNATKESSVATATATA</sequence>
<keyword evidence="18" id="KW-1185">Reference proteome</keyword>
<evidence type="ECO:0000256" key="8">
    <source>
        <dbReference type="ARBA" id="ARBA00022840"/>
    </source>
</evidence>
<keyword evidence="7" id="KW-0276">Fatty acid metabolism</keyword>
<dbReference type="GO" id="GO:0016020">
    <property type="term" value="C:membrane"/>
    <property type="evidence" value="ECO:0007669"/>
    <property type="project" value="UniProtKB-SubCell"/>
</dbReference>
<dbReference type="InterPro" id="IPR045851">
    <property type="entry name" value="AMP-bd_C_sf"/>
</dbReference>
<dbReference type="EC" id="6.2.1.3" evidence="12"/>
<gene>
    <name evidence="17" type="primary">fadD</name>
    <name evidence="17" type="ORF">LFA_1614</name>
</gene>
<keyword evidence="6" id="KW-0547">Nucleotide-binding</keyword>
<evidence type="ECO:0000256" key="13">
    <source>
        <dbReference type="ARBA" id="ARBA00039545"/>
    </source>
</evidence>
<evidence type="ECO:0000256" key="6">
    <source>
        <dbReference type="ARBA" id="ARBA00022741"/>
    </source>
</evidence>
<dbReference type="Pfam" id="PF13193">
    <property type="entry name" value="AMP-binding_C"/>
    <property type="match status" value="1"/>
</dbReference>
<dbReference type="InterPro" id="IPR025110">
    <property type="entry name" value="AMP-bd_C"/>
</dbReference>
<dbReference type="Gene3D" id="3.30.300.30">
    <property type="match status" value="1"/>
</dbReference>
<dbReference type="Gene3D" id="2.30.38.10">
    <property type="entry name" value="Luciferase, Domain 3"/>
    <property type="match status" value="1"/>
</dbReference>
<evidence type="ECO:0000256" key="7">
    <source>
        <dbReference type="ARBA" id="ARBA00022832"/>
    </source>
</evidence>
<dbReference type="FunFam" id="3.40.50.12780:FF:000003">
    <property type="entry name" value="Long-chain-fatty-acid--CoA ligase FadD"/>
    <property type="match status" value="1"/>
</dbReference>
<organism evidence="17 18">
    <name type="scientific">Legionella fallonii LLAP-10</name>
    <dbReference type="NCBI Taxonomy" id="1212491"/>
    <lineage>
        <taxon>Bacteria</taxon>
        <taxon>Pseudomonadati</taxon>
        <taxon>Pseudomonadota</taxon>
        <taxon>Gammaproteobacteria</taxon>
        <taxon>Legionellales</taxon>
        <taxon>Legionellaceae</taxon>
        <taxon>Legionella</taxon>
    </lineage>
</organism>
<dbReference type="InterPro" id="IPR020845">
    <property type="entry name" value="AMP-binding_CS"/>
</dbReference>
<dbReference type="HOGENOM" id="CLU_000022_59_9_6"/>
<accession>A0A098G3H9</accession>
<evidence type="ECO:0000256" key="10">
    <source>
        <dbReference type="ARBA" id="ARBA00023098"/>
    </source>
</evidence>
<evidence type="ECO:0000256" key="11">
    <source>
        <dbReference type="ARBA" id="ARBA00023136"/>
    </source>
</evidence>
<evidence type="ECO:0000256" key="4">
    <source>
        <dbReference type="ARBA" id="ARBA00006432"/>
    </source>
</evidence>
<evidence type="ECO:0000259" key="15">
    <source>
        <dbReference type="Pfam" id="PF00501"/>
    </source>
</evidence>